<dbReference type="SUPFAM" id="SSF103473">
    <property type="entry name" value="MFS general substrate transporter"/>
    <property type="match status" value="1"/>
</dbReference>
<dbReference type="InterPro" id="IPR036259">
    <property type="entry name" value="MFS_trans_sf"/>
</dbReference>
<comment type="function">
    <text evidence="1">Mediates high-affinity intracellular uptake of the rare oligo-element molybdenum.</text>
</comment>
<evidence type="ECO:0000313" key="13">
    <source>
        <dbReference type="EMBL" id="CEK68875.1"/>
    </source>
</evidence>
<organism evidence="14">
    <name type="scientific">Arion vulgaris</name>
    <dbReference type="NCBI Taxonomy" id="1028688"/>
    <lineage>
        <taxon>Eukaryota</taxon>
        <taxon>Metazoa</taxon>
        <taxon>Spiralia</taxon>
        <taxon>Lophotrochozoa</taxon>
        <taxon>Mollusca</taxon>
        <taxon>Gastropoda</taxon>
        <taxon>Heterobranchia</taxon>
        <taxon>Euthyneura</taxon>
        <taxon>Panpulmonata</taxon>
        <taxon>Eupulmonata</taxon>
        <taxon>Stylommatophora</taxon>
        <taxon>Helicina</taxon>
        <taxon>Arionoidea</taxon>
        <taxon>Arionidae</taxon>
        <taxon>Arion</taxon>
    </lineage>
</organism>
<evidence type="ECO:0000256" key="5">
    <source>
        <dbReference type="ARBA" id="ARBA00022475"/>
    </source>
</evidence>
<protein>
    <recommendedName>
        <fullName evidence="3">Molybdate-anion transporter</fullName>
    </recommendedName>
    <alternativeName>
        <fullName evidence="10">Major facilitator superfamily domain-containing protein 5</fullName>
    </alternativeName>
    <alternativeName>
        <fullName evidence="11">Molybdate transporter 2 homolog</fullName>
    </alternativeName>
</protein>
<dbReference type="EMBL" id="HACG01022010">
    <property type="protein sequence ID" value="CEK68875.1"/>
    <property type="molecule type" value="Transcribed_RNA"/>
</dbReference>
<sequence>MMILAYFTFGALSVLCLIFQYWAHRTRRNVSVGNNPQFIKFQRGYFAVYLVAMFADWLQGPYLYKLYSYYGFHEQQIAVLYVFGFASSVIFGAWTPIAADQFGRKKLCIFFTVAYSLSCLLKLSTSYGILLIGRLVGGLATSVLFTAFEAWYIHEHLETHDFPKEWIPITFQRASMWNGILAVMAGIATNIFSEWIALGPVAPYMMAVPFLIFVGVIISTHWNENYSMHKVKFGHLCYEGLKDILSSKRIFMIGAIEALFESVVYIVIFLWTPILEPGKPSLGIVFSCFMVCILIGQAVFQILSSRGVAITKILLFVVILSLVSILVCVYSTHPRTRNLNTSLVAFLVFQFCVGIYFPLMSLLRIRVIPDAHRYAIMNWFRMPLNLISCAVLMLLHEDVFLHGNHLIFVVCVGLLSLMLFATYKFIKTPQTQEEIDEDQGGSAILLLESEHIHNIF</sequence>
<feature type="transmembrane region" description="Helical" evidence="12">
    <location>
        <begin position="283"/>
        <end position="301"/>
    </location>
</feature>
<evidence type="ECO:0000256" key="2">
    <source>
        <dbReference type="ARBA" id="ARBA00004651"/>
    </source>
</evidence>
<keyword evidence="6 12" id="KW-0812">Transmembrane</keyword>
<name>A0A0B6ZLX1_9EUPU</name>
<dbReference type="GO" id="GO:0015098">
    <property type="term" value="F:molybdate ion transmembrane transporter activity"/>
    <property type="evidence" value="ECO:0007669"/>
    <property type="project" value="InterPro"/>
</dbReference>
<feature type="transmembrane region" description="Helical" evidence="12">
    <location>
        <begin position="131"/>
        <end position="153"/>
    </location>
</feature>
<feature type="transmembrane region" description="Helical" evidence="12">
    <location>
        <begin position="375"/>
        <end position="395"/>
    </location>
</feature>
<keyword evidence="4" id="KW-0813">Transport</keyword>
<dbReference type="EMBL" id="HACG01022011">
    <property type="protein sequence ID" value="CEK68876.1"/>
    <property type="molecule type" value="Transcribed_RNA"/>
</dbReference>
<evidence type="ECO:0000256" key="1">
    <source>
        <dbReference type="ARBA" id="ARBA00003019"/>
    </source>
</evidence>
<dbReference type="AlphaFoldDB" id="A0A0B6ZLX1"/>
<feature type="transmembrane region" description="Helical" evidence="12">
    <location>
        <begin position="204"/>
        <end position="222"/>
    </location>
</feature>
<feature type="transmembrane region" description="Helical" evidence="12">
    <location>
        <begin position="407"/>
        <end position="426"/>
    </location>
</feature>
<evidence type="ECO:0000256" key="11">
    <source>
        <dbReference type="ARBA" id="ARBA00032555"/>
    </source>
</evidence>
<evidence type="ECO:0000256" key="12">
    <source>
        <dbReference type="SAM" id="Phobius"/>
    </source>
</evidence>
<dbReference type="Pfam" id="PF05631">
    <property type="entry name" value="MFS_5"/>
    <property type="match status" value="1"/>
</dbReference>
<gene>
    <name evidence="14" type="primary">ORF68061</name>
    <name evidence="13" type="synonym">ORF68058</name>
</gene>
<dbReference type="InterPro" id="IPR008509">
    <property type="entry name" value="MOT2/MFSD5"/>
</dbReference>
<evidence type="ECO:0000256" key="7">
    <source>
        <dbReference type="ARBA" id="ARBA00022989"/>
    </source>
</evidence>
<proteinExistence type="predicted"/>
<comment type="subcellular location">
    <subcellularLocation>
        <location evidence="2">Cell membrane</location>
        <topology evidence="2">Multi-pass membrane protein</topology>
    </subcellularLocation>
</comment>
<feature type="transmembrane region" description="Helical" evidence="12">
    <location>
        <begin position="44"/>
        <end position="64"/>
    </location>
</feature>
<evidence type="ECO:0000313" key="14">
    <source>
        <dbReference type="EMBL" id="CEK68876.1"/>
    </source>
</evidence>
<dbReference type="PANTHER" id="PTHR23516">
    <property type="entry name" value="SAM (S-ADENOSYL METHIONINE) TRANSPORTER"/>
    <property type="match status" value="1"/>
</dbReference>
<dbReference type="PANTHER" id="PTHR23516:SF1">
    <property type="entry name" value="MOLYBDATE-ANION TRANSPORTER"/>
    <property type="match status" value="1"/>
</dbReference>
<dbReference type="GO" id="GO:0006811">
    <property type="term" value="P:monoatomic ion transport"/>
    <property type="evidence" value="ECO:0007669"/>
    <property type="project" value="UniProtKB-KW"/>
</dbReference>
<feature type="transmembrane region" description="Helical" evidence="12">
    <location>
        <begin position="174"/>
        <end position="192"/>
    </location>
</feature>
<keyword evidence="7 12" id="KW-1133">Transmembrane helix</keyword>
<keyword evidence="8" id="KW-0406">Ion transport</keyword>
<keyword evidence="5" id="KW-1003">Cell membrane</keyword>
<feature type="transmembrane region" description="Helical" evidence="12">
    <location>
        <begin position="250"/>
        <end position="271"/>
    </location>
</feature>
<evidence type="ECO:0000256" key="3">
    <source>
        <dbReference type="ARBA" id="ARBA00021242"/>
    </source>
</evidence>
<evidence type="ECO:0000256" key="10">
    <source>
        <dbReference type="ARBA" id="ARBA00030646"/>
    </source>
</evidence>
<dbReference type="GO" id="GO:0005886">
    <property type="term" value="C:plasma membrane"/>
    <property type="evidence" value="ECO:0007669"/>
    <property type="project" value="UniProtKB-SubCell"/>
</dbReference>
<keyword evidence="9 12" id="KW-0472">Membrane</keyword>
<feature type="transmembrane region" description="Helical" evidence="12">
    <location>
        <begin position="76"/>
        <end position="95"/>
    </location>
</feature>
<dbReference type="Gene3D" id="1.20.1250.20">
    <property type="entry name" value="MFS general substrate transporter like domains"/>
    <property type="match status" value="2"/>
</dbReference>
<feature type="transmembrane region" description="Helical" evidence="12">
    <location>
        <begin position="107"/>
        <end position="125"/>
    </location>
</feature>
<feature type="transmembrane region" description="Helical" evidence="12">
    <location>
        <begin position="313"/>
        <end position="332"/>
    </location>
</feature>
<reference evidence="14" key="1">
    <citation type="submission" date="2014-12" db="EMBL/GenBank/DDBJ databases">
        <title>Insight into the proteome of Arion vulgaris.</title>
        <authorList>
            <person name="Aradska J."/>
            <person name="Bulat T."/>
            <person name="Smidak R."/>
            <person name="Sarate P."/>
            <person name="Gangsoo J."/>
            <person name="Sialana F."/>
            <person name="Bilban M."/>
            <person name="Lubec G."/>
        </authorList>
    </citation>
    <scope>NUCLEOTIDE SEQUENCE</scope>
    <source>
        <tissue evidence="14">Skin</tissue>
    </source>
</reference>
<evidence type="ECO:0000256" key="4">
    <source>
        <dbReference type="ARBA" id="ARBA00022448"/>
    </source>
</evidence>
<evidence type="ECO:0000256" key="8">
    <source>
        <dbReference type="ARBA" id="ARBA00023065"/>
    </source>
</evidence>
<dbReference type="CDD" id="cd17487">
    <property type="entry name" value="MFS_MFSD5_like"/>
    <property type="match status" value="1"/>
</dbReference>
<accession>A0A0B6ZLX1</accession>
<evidence type="ECO:0000256" key="6">
    <source>
        <dbReference type="ARBA" id="ARBA00022692"/>
    </source>
</evidence>
<feature type="transmembrane region" description="Helical" evidence="12">
    <location>
        <begin position="6"/>
        <end position="23"/>
    </location>
</feature>
<feature type="transmembrane region" description="Helical" evidence="12">
    <location>
        <begin position="344"/>
        <end position="363"/>
    </location>
</feature>
<evidence type="ECO:0000256" key="9">
    <source>
        <dbReference type="ARBA" id="ARBA00023136"/>
    </source>
</evidence>